<evidence type="ECO:0000256" key="1">
    <source>
        <dbReference type="SAM" id="MobiDB-lite"/>
    </source>
</evidence>
<dbReference type="Pfam" id="PF05685">
    <property type="entry name" value="Uma2"/>
    <property type="match status" value="1"/>
</dbReference>
<dbReference type="RefSeq" id="WP_124969844.1">
    <property type="nucleotide sequence ID" value="NZ_BDQK01000001.1"/>
</dbReference>
<dbReference type="EMBL" id="BDQK01000001">
    <property type="protein sequence ID" value="GBF78810.1"/>
    <property type="molecule type" value="Genomic_DNA"/>
</dbReference>
<feature type="domain" description="Putative restriction endonuclease" evidence="2">
    <location>
        <begin position="65"/>
        <end position="149"/>
    </location>
</feature>
<proteinExistence type="predicted"/>
<keyword evidence="4" id="KW-1185">Reference proteome</keyword>
<dbReference type="CDD" id="cd06260">
    <property type="entry name" value="DUF820-like"/>
    <property type="match status" value="1"/>
</dbReference>
<protein>
    <recommendedName>
        <fullName evidence="2">Putative restriction endonuclease domain-containing protein</fullName>
    </recommendedName>
</protein>
<evidence type="ECO:0000313" key="4">
    <source>
        <dbReference type="Proteomes" id="UP000287247"/>
    </source>
</evidence>
<dbReference type="OrthoDB" id="483276at2"/>
<evidence type="ECO:0000259" key="2">
    <source>
        <dbReference type="Pfam" id="PF05685"/>
    </source>
</evidence>
<gene>
    <name evidence="3" type="ORF">AsFPU1_0200</name>
</gene>
<organism evidence="3 4">
    <name type="scientific">Aphanothece sacrum FPU1</name>
    <dbReference type="NCBI Taxonomy" id="1920663"/>
    <lineage>
        <taxon>Bacteria</taxon>
        <taxon>Bacillati</taxon>
        <taxon>Cyanobacteriota</taxon>
        <taxon>Cyanophyceae</taxon>
        <taxon>Oscillatoriophycideae</taxon>
        <taxon>Chroococcales</taxon>
        <taxon>Aphanothecaceae</taxon>
        <taxon>Aphanothece</taxon>
    </lineage>
</organism>
<reference evidence="4" key="1">
    <citation type="submission" date="2017-05" db="EMBL/GenBank/DDBJ databases">
        <title>Physiological properties and genetic analysis related to exopolysaccharide production of fresh-water unicellular cyanobacterium Aphanothece sacrum, Suizenji Nori, that has been cultured as a food source in Japan.</title>
        <authorList>
            <person name="Kanesaki Y."/>
            <person name="Yoshikawa S."/>
            <person name="Ohki K."/>
        </authorList>
    </citation>
    <scope>NUCLEOTIDE SEQUENCE [LARGE SCALE GENOMIC DNA]</scope>
    <source>
        <strain evidence="4">FPU1</strain>
    </source>
</reference>
<dbReference type="Gene3D" id="3.90.1570.10">
    <property type="entry name" value="tt1808, chain A"/>
    <property type="match status" value="1"/>
</dbReference>
<dbReference type="InterPro" id="IPR008538">
    <property type="entry name" value="Uma2"/>
</dbReference>
<dbReference type="AlphaFoldDB" id="A0A401IC58"/>
<dbReference type="Proteomes" id="UP000287247">
    <property type="component" value="Unassembled WGS sequence"/>
</dbReference>
<accession>A0A401IC58</accession>
<dbReference type="SUPFAM" id="SSF52980">
    <property type="entry name" value="Restriction endonuclease-like"/>
    <property type="match status" value="1"/>
</dbReference>
<feature type="compositionally biased region" description="Basic and acidic residues" evidence="1">
    <location>
        <begin position="199"/>
        <end position="241"/>
    </location>
</feature>
<feature type="region of interest" description="Disordered" evidence="1">
    <location>
        <begin position="199"/>
        <end position="244"/>
    </location>
</feature>
<dbReference type="PANTHER" id="PTHR33352">
    <property type="entry name" value="SLR1095 PROTEIN"/>
    <property type="match status" value="1"/>
</dbReference>
<sequence>MVSFLDVDEDLLFPDSDGQPMADNTEQYEWIVKIKENLEIIFINNPQVFIAGDLLWYPLKSTLVAPVAPDVMVAFGRPKGKRGSYRQWREENIPPQVVFEILSPNNTKAEMTRKLEFYNIYGVEEYYLYNPKKLRFQGWQRETKKLTEIIPINNWISPRLGIRFVVDSSGLEIYRPDGQKFLTSIELDNQVQQERQRAETEKLKAQAERQRAETEKLKAQAERQRAETEKLKAEKQKLKADKQKRRADILAQRLRELGVNLEEE</sequence>
<evidence type="ECO:0000313" key="3">
    <source>
        <dbReference type="EMBL" id="GBF78810.1"/>
    </source>
</evidence>
<dbReference type="InterPro" id="IPR011335">
    <property type="entry name" value="Restrct_endonuc-II-like"/>
</dbReference>
<comment type="caution">
    <text evidence="3">The sequence shown here is derived from an EMBL/GenBank/DDBJ whole genome shotgun (WGS) entry which is preliminary data.</text>
</comment>
<dbReference type="InterPro" id="IPR012296">
    <property type="entry name" value="Nuclease_put_TT1808"/>
</dbReference>
<dbReference type="PANTHER" id="PTHR33352:SF2">
    <property type="entry name" value="SLL0995 PROTEIN"/>
    <property type="match status" value="1"/>
</dbReference>
<name>A0A401IC58_APHSA</name>